<reference evidence="11 12" key="1">
    <citation type="submission" date="2020-02" db="EMBL/GenBank/DDBJ databases">
        <title>Bird 10,000 Genomes (B10K) Project - Family phase.</title>
        <authorList>
            <person name="Zhang G."/>
        </authorList>
    </citation>
    <scope>NUCLEOTIDE SEQUENCE [LARGE SCALE GENOMIC DNA]</scope>
    <source>
        <strain evidence="11">B10K-DU-017-21</strain>
    </source>
</reference>
<keyword evidence="3 9" id="KW-0812">Transmembrane</keyword>
<dbReference type="Gene3D" id="2.60.40.10">
    <property type="entry name" value="Immunoglobulins"/>
    <property type="match status" value="1"/>
</dbReference>
<dbReference type="GO" id="GO:0050729">
    <property type="term" value="P:positive regulation of inflammatory response"/>
    <property type="evidence" value="ECO:0007669"/>
    <property type="project" value="InterPro"/>
</dbReference>
<dbReference type="AlphaFoldDB" id="A0A852LUM9"/>
<feature type="transmembrane region" description="Helical" evidence="9">
    <location>
        <begin position="179"/>
        <end position="199"/>
    </location>
</feature>
<dbReference type="Proteomes" id="UP000632886">
    <property type="component" value="Unassembled WGS sequence"/>
</dbReference>
<evidence type="ECO:0000256" key="1">
    <source>
        <dbReference type="ARBA" id="ARBA00004651"/>
    </source>
</evidence>
<dbReference type="EMBL" id="WBNK01000286">
    <property type="protein sequence ID" value="NXX91845.1"/>
    <property type="molecule type" value="Genomic_DNA"/>
</dbReference>
<feature type="domain" description="Ig-like" evidence="10">
    <location>
        <begin position="1"/>
        <end position="110"/>
    </location>
</feature>
<dbReference type="PANTHER" id="PTHR10613:SF0">
    <property type="entry name" value="LEUKOCYTE SURFACE ANTIGEN CD47"/>
    <property type="match status" value="1"/>
</dbReference>
<feature type="non-terminal residue" evidence="11">
    <location>
        <position position="229"/>
    </location>
</feature>
<dbReference type="GO" id="GO:0070053">
    <property type="term" value="F:thrombospondin receptor activity"/>
    <property type="evidence" value="ECO:0007669"/>
    <property type="project" value="InterPro"/>
</dbReference>
<feature type="transmembrane region" description="Helical" evidence="9">
    <location>
        <begin position="205"/>
        <end position="228"/>
    </location>
</feature>
<dbReference type="GO" id="GO:0050766">
    <property type="term" value="P:positive regulation of phagocytosis"/>
    <property type="evidence" value="ECO:0007669"/>
    <property type="project" value="InterPro"/>
</dbReference>
<keyword evidence="5 9" id="KW-0472">Membrane</keyword>
<keyword evidence="12" id="KW-1185">Reference proteome</keyword>
<keyword evidence="7" id="KW-0873">Pyrrolidone carboxylic acid</keyword>
<dbReference type="GO" id="GO:0005886">
    <property type="term" value="C:plasma membrane"/>
    <property type="evidence" value="ECO:0007669"/>
    <property type="project" value="UniProtKB-SubCell"/>
</dbReference>
<dbReference type="InterPro" id="IPR013783">
    <property type="entry name" value="Ig-like_fold"/>
</dbReference>
<evidence type="ECO:0000256" key="8">
    <source>
        <dbReference type="ARBA" id="ARBA00033289"/>
    </source>
</evidence>
<evidence type="ECO:0000313" key="11">
    <source>
        <dbReference type="EMBL" id="NXX91845.1"/>
    </source>
</evidence>
<dbReference type="GO" id="GO:0022409">
    <property type="term" value="P:positive regulation of cell-cell adhesion"/>
    <property type="evidence" value="ECO:0007669"/>
    <property type="project" value="InterPro"/>
</dbReference>
<feature type="transmembrane region" description="Helical" evidence="9">
    <location>
        <begin position="127"/>
        <end position="147"/>
    </location>
</feature>
<evidence type="ECO:0000256" key="4">
    <source>
        <dbReference type="ARBA" id="ARBA00022989"/>
    </source>
</evidence>
<evidence type="ECO:0000256" key="2">
    <source>
        <dbReference type="ARBA" id="ARBA00015454"/>
    </source>
</evidence>
<dbReference type="PANTHER" id="PTHR10613">
    <property type="entry name" value="LEUKOCYTE SURFACE ANTIGEN CD47"/>
    <property type="match status" value="1"/>
</dbReference>
<evidence type="ECO:0000256" key="6">
    <source>
        <dbReference type="ARBA" id="ARBA00023180"/>
    </source>
</evidence>
<keyword evidence="4 9" id="KW-1133">Transmembrane helix</keyword>
<gene>
    <name evidence="11" type="primary">Cd47</name>
    <name evidence="11" type="ORF">CENBEN_R01665</name>
</gene>
<dbReference type="InterPro" id="IPR013270">
    <property type="entry name" value="CD47_Vset"/>
</dbReference>
<evidence type="ECO:0000256" key="5">
    <source>
        <dbReference type="ARBA" id="ARBA00023136"/>
    </source>
</evidence>
<comment type="subcellular location">
    <subcellularLocation>
        <location evidence="1">Cell membrane</location>
        <topology evidence="1">Multi-pass membrane protein</topology>
    </subcellularLocation>
</comment>
<feature type="non-terminal residue" evidence="11">
    <location>
        <position position="1"/>
    </location>
</feature>
<organism evidence="11 12">
    <name type="scientific">Centropus bengalensis</name>
    <name type="common">lesser coucal</name>
    <dbReference type="NCBI Taxonomy" id="1463675"/>
    <lineage>
        <taxon>Eukaryota</taxon>
        <taxon>Metazoa</taxon>
        <taxon>Chordata</taxon>
        <taxon>Craniata</taxon>
        <taxon>Vertebrata</taxon>
        <taxon>Euteleostomi</taxon>
        <taxon>Archelosauria</taxon>
        <taxon>Archosauria</taxon>
        <taxon>Dinosauria</taxon>
        <taxon>Saurischia</taxon>
        <taxon>Theropoda</taxon>
        <taxon>Coelurosauria</taxon>
        <taxon>Aves</taxon>
        <taxon>Neognathae</taxon>
        <taxon>Neoaves</taxon>
        <taxon>Otidimorphae</taxon>
        <taxon>Cuculiformes</taxon>
        <taxon>Centropidae</taxon>
        <taxon>Centropus</taxon>
    </lineage>
</organism>
<evidence type="ECO:0000256" key="9">
    <source>
        <dbReference type="SAM" id="Phobius"/>
    </source>
</evidence>
<evidence type="ECO:0000259" key="10">
    <source>
        <dbReference type="PROSITE" id="PS50835"/>
    </source>
</evidence>
<protein>
    <recommendedName>
        <fullName evidence="2">Leukocyte surface antigen CD47</fullName>
    </recommendedName>
    <alternativeName>
        <fullName evidence="8">Integrin-associated protein</fullName>
    </alternativeName>
</protein>
<name>A0A852LUM9_9AVES</name>
<evidence type="ECO:0000256" key="7">
    <source>
        <dbReference type="ARBA" id="ARBA00023283"/>
    </source>
</evidence>
<dbReference type="GO" id="GO:0070062">
    <property type="term" value="C:extracellular exosome"/>
    <property type="evidence" value="ECO:0007669"/>
    <property type="project" value="TreeGrafter"/>
</dbReference>
<dbReference type="PROSITE" id="PS50835">
    <property type="entry name" value="IG_LIKE"/>
    <property type="match status" value="1"/>
</dbReference>
<dbReference type="Pfam" id="PF04549">
    <property type="entry name" value="CD47"/>
    <property type="match status" value="1"/>
</dbReference>
<comment type="caution">
    <text evidence="11">The sequence shown here is derived from an EMBL/GenBank/DDBJ whole genome shotgun (WGS) entry which is preliminary data.</text>
</comment>
<dbReference type="Pfam" id="PF08204">
    <property type="entry name" value="V-set_CD47"/>
    <property type="match status" value="1"/>
</dbReference>
<dbReference type="InterPro" id="IPR006704">
    <property type="entry name" value="CD47"/>
</dbReference>
<evidence type="ECO:0000256" key="3">
    <source>
        <dbReference type="ARBA" id="ARBA00022692"/>
    </source>
</evidence>
<keyword evidence="6" id="KW-0325">Glycoprotein</keyword>
<dbReference type="InterPro" id="IPR007110">
    <property type="entry name" value="Ig-like_dom"/>
</dbReference>
<dbReference type="InterPro" id="IPR013147">
    <property type="entry name" value="CD47-like_TM"/>
</dbReference>
<accession>A0A852LUM9</accession>
<proteinExistence type="predicted"/>
<sequence length="229" mass="24977">GSAQLILTATRLVEATSCNRTVTIPCYVVDLKLPNTRGMFVMWEKQGKLIFSFDGASHEFFRDPSVPTANLASPEDLPKGVASLTFKNEEGVNGNYSCKVTVSNREGKITVELRNITGPWFVLMERAFIIALLLLVIVLCLAQLTFIGNVALFQSRISVLLISMQMFADGFTTESQVGFGLIVVPAVILVLLQYFMFGIGDLPQATYILIGLQIIGYVIAVVGFALSVS</sequence>
<evidence type="ECO:0000313" key="12">
    <source>
        <dbReference type="Proteomes" id="UP000632886"/>
    </source>
</evidence>